<dbReference type="PROSITE" id="PS00388">
    <property type="entry name" value="PROTEASOME_ALPHA_1"/>
    <property type="match status" value="1"/>
</dbReference>
<name>A0A1E4TFJ1_9ASCO</name>
<keyword evidence="3 7" id="KW-0963">Cytoplasm</keyword>
<dbReference type="Proteomes" id="UP000095023">
    <property type="component" value="Unassembled WGS sequence"/>
</dbReference>
<evidence type="ECO:0000256" key="8">
    <source>
        <dbReference type="SAM" id="MobiDB-lite"/>
    </source>
</evidence>
<keyword evidence="4 6" id="KW-0647">Proteasome</keyword>
<dbReference type="GO" id="GO:0034515">
    <property type="term" value="C:proteasome storage granule"/>
    <property type="evidence" value="ECO:0007669"/>
    <property type="project" value="EnsemblFungi"/>
</dbReference>
<sequence>MASIGTGYDLSNSVFSPDGRNFQVEYAAKAVENGSTAVGIKCNDGVVLAVEKIQQSKLMKPNANRRIQAIGKHCACTYAGIVADGRHLVSHARAEAKQWIDLYKSPVPVPSLADRLGSYVQAHTLYNSVRPFGISALVAGFDETGPHLYMIEPSGAYWGYRGAAAGRGRQTARVQLEKLSLPDISLEDAVKAAARIIYLAHEESKEKDFELEMIWVTKDGQQQIPSDLLAEAERLAQDDEDDDDEDDNDDQQEDAEMKDD</sequence>
<dbReference type="GO" id="GO:0005634">
    <property type="term" value="C:nucleus"/>
    <property type="evidence" value="ECO:0007669"/>
    <property type="project" value="UniProtKB-SubCell"/>
</dbReference>
<evidence type="ECO:0000313" key="11">
    <source>
        <dbReference type="Proteomes" id="UP000095023"/>
    </source>
</evidence>
<comment type="function">
    <text evidence="1">The proteasome is a multicatalytic proteinase complex which is characterized by its ability to cleave peptides with Arg, Phe, Tyr, Leu, and Glu adjacent to the leaving group at neutral or slightly basic pH. The proteasome has an ATP-dependent proteolytic activity.</text>
</comment>
<dbReference type="GO" id="GO:0003729">
    <property type="term" value="F:mRNA binding"/>
    <property type="evidence" value="ECO:0007669"/>
    <property type="project" value="EnsemblFungi"/>
</dbReference>
<feature type="compositionally biased region" description="Acidic residues" evidence="8">
    <location>
        <begin position="238"/>
        <end position="260"/>
    </location>
</feature>
<evidence type="ECO:0000256" key="3">
    <source>
        <dbReference type="ARBA" id="ARBA00022490"/>
    </source>
</evidence>
<evidence type="ECO:0000313" key="10">
    <source>
        <dbReference type="EMBL" id="ODV90542.1"/>
    </source>
</evidence>
<evidence type="ECO:0000259" key="9">
    <source>
        <dbReference type="PROSITE" id="PS00388"/>
    </source>
</evidence>
<comment type="subunit">
    <text evidence="7">The 26S proteasome consists of a 20S proteasome core and two 19S regulatory subunits.</text>
</comment>
<dbReference type="EMBL" id="KV453842">
    <property type="protein sequence ID" value="ODV90542.1"/>
    <property type="molecule type" value="Genomic_DNA"/>
</dbReference>
<dbReference type="Pfam" id="PF00227">
    <property type="entry name" value="Proteasome"/>
    <property type="match status" value="1"/>
</dbReference>
<dbReference type="InterPro" id="IPR029055">
    <property type="entry name" value="Ntn_hydrolases_N"/>
</dbReference>
<feature type="domain" description="Proteasome alpha-type subunits" evidence="9">
    <location>
        <begin position="8"/>
        <end position="30"/>
    </location>
</feature>
<dbReference type="InterPro" id="IPR023332">
    <property type="entry name" value="Proteasome_alpha-type"/>
</dbReference>
<dbReference type="PROSITE" id="PS51475">
    <property type="entry name" value="PROTEASOME_ALPHA_2"/>
    <property type="match status" value="1"/>
</dbReference>
<dbReference type="InterPro" id="IPR001353">
    <property type="entry name" value="Proteasome_sua/b"/>
</dbReference>
<dbReference type="FunFam" id="3.60.20.10:FF:000007">
    <property type="entry name" value="Proteasome subunit alpha type"/>
    <property type="match status" value="1"/>
</dbReference>
<keyword evidence="5 7" id="KW-0539">Nucleus</keyword>
<dbReference type="PANTHER" id="PTHR11599">
    <property type="entry name" value="PROTEASOME SUBUNIT ALPHA/BETA"/>
    <property type="match status" value="1"/>
</dbReference>
<dbReference type="InterPro" id="IPR050115">
    <property type="entry name" value="Proteasome_alpha"/>
</dbReference>
<keyword evidence="11" id="KW-1185">Reference proteome</keyword>
<dbReference type="CDD" id="cd03751">
    <property type="entry name" value="proteasome_alpha_type_3"/>
    <property type="match status" value="1"/>
</dbReference>
<dbReference type="AlphaFoldDB" id="A0A1E4TFJ1"/>
<comment type="function">
    <text evidence="2">The proteasome degrades poly-ubiquitinated proteins in the cytoplasm and in the nucleus. It is essential for the regulated turnover of proteins and for the removal of misfolded proteins. The proteasome is a multicatalytic proteinase complex that is characterized by its ability to cleave peptides with Arg, Phe, Tyr, Leu, and Glu adjacent to the leaving group at neutral or slightly basic pH. It has an ATP-dependent proteolytic activity.</text>
</comment>
<evidence type="ECO:0000256" key="4">
    <source>
        <dbReference type="ARBA" id="ARBA00022942"/>
    </source>
</evidence>
<comment type="subcellular location">
    <subcellularLocation>
        <location evidence="7">Cytoplasm</location>
    </subcellularLocation>
    <subcellularLocation>
        <location evidence="7">Nucleus</location>
    </subcellularLocation>
</comment>
<evidence type="ECO:0000256" key="2">
    <source>
        <dbReference type="ARBA" id="ARBA00003542"/>
    </source>
</evidence>
<dbReference type="SMART" id="SM00948">
    <property type="entry name" value="Proteasome_A_N"/>
    <property type="match status" value="1"/>
</dbReference>
<dbReference type="GO" id="GO:0010499">
    <property type="term" value="P:proteasomal ubiquitin-independent protein catabolic process"/>
    <property type="evidence" value="ECO:0007669"/>
    <property type="project" value="EnsemblFungi"/>
</dbReference>
<dbReference type="GO" id="GO:0043161">
    <property type="term" value="P:proteasome-mediated ubiquitin-dependent protein catabolic process"/>
    <property type="evidence" value="ECO:0007669"/>
    <property type="project" value="EnsemblFungi"/>
</dbReference>
<dbReference type="Pfam" id="PF10584">
    <property type="entry name" value="Proteasome_A_N"/>
    <property type="match status" value="1"/>
</dbReference>
<gene>
    <name evidence="10" type="ORF">CANCADRAFT_31463</name>
</gene>
<dbReference type="InterPro" id="IPR000426">
    <property type="entry name" value="Proteasome_asu_N"/>
</dbReference>
<dbReference type="GO" id="GO:0019773">
    <property type="term" value="C:proteasome core complex, alpha-subunit complex"/>
    <property type="evidence" value="ECO:0007669"/>
    <property type="project" value="UniProtKB-UniRule"/>
</dbReference>
<dbReference type="SUPFAM" id="SSF56235">
    <property type="entry name" value="N-terminal nucleophile aminohydrolases (Ntn hydrolases)"/>
    <property type="match status" value="1"/>
</dbReference>
<evidence type="ECO:0000256" key="5">
    <source>
        <dbReference type="ARBA" id="ARBA00023242"/>
    </source>
</evidence>
<evidence type="ECO:0000256" key="6">
    <source>
        <dbReference type="PROSITE-ProRule" id="PRU00808"/>
    </source>
</evidence>
<feature type="region of interest" description="Disordered" evidence="8">
    <location>
        <begin position="231"/>
        <end position="260"/>
    </location>
</feature>
<proteinExistence type="inferred from homology"/>
<organism evidence="10 11">
    <name type="scientific">Tortispora caseinolytica NRRL Y-17796</name>
    <dbReference type="NCBI Taxonomy" id="767744"/>
    <lineage>
        <taxon>Eukaryota</taxon>
        <taxon>Fungi</taxon>
        <taxon>Dikarya</taxon>
        <taxon>Ascomycota</taxon>
        <taxon>Saccharomycotina</taxon>
        <taxon>Trigonopsidomycetes</taxon>
        <taxon>Trigonopsidales</taxon>
        <taxon>Trigonopsidaceae</taxon>
        <taxon>Tortispora</taxon>
    </lineage>
</organism>
<protein>
    <recommendedName>
        <fullName evidence="7">Proteasome subunit alpha type</fullName>
    </recommendedName>
</protein>
<accession>A0A1E4TFJ1</accession>
<comment type="similarity">
    <text evidence="6 7">Belongs to the peptidase T1A family.</text>
</comment>
<evidence type="ECO:0000256" key="7">
    <source>
        <dbReference type="RuleBase" id="RU000551"/>
    </source>
</evidence>
<dbReference type="OrthoDB" id="40134at2759"/>
<dbReference type="Gene3D" id="3.60.20.10">
    <property type="entry name" value="Glutamine Phosphoribosylpyrophosphate, subunit 1, domain 1"/>
    <property type="match status" value="1"/>
</dbReference>
<reference evidence="11" key="1">
    <citation type="submission" date="2016-02" db="EMBL/GenBank/DDBJ databases">
        <title>Comparative genomics of biotechnologically important yeasts.</title>
        <authorList>
            <consortium name="DOE Joint Genome Institute"/>
            <person name="Riley R."/>
            <person name="Haridas S."/>
            <person name="Wolfe K.H."/>
            <person name="Lopes M.R."/>
            <person name="Hittinger C.T."/>
            <person name="Goker M."/>
            <person name="Salamov A."/>
            <person name="Wisecaver J."/>
            <person name="Long T.M."/>
            <person name="Aerts A.L."/>
            <person name="Barry K."/>
            <person name="Choi C."/>
            <person name="Clum A."/>
            <person name="Coughlan A.Y."/>
            <person name="Deshpande S."/>
            <person name="Douglass A.P."/>
            <person name="Hanson S.J."/>
            <person name="Klenk H.-P."/>
            <person name="Labutti K."/>
            <person name="Lapidus A."/>
            <person name="Lindquist E."/>
            <person name="Lipzen A."/>
            <person name="Meier-Kolthoff J.P."/>
            <person name="Ohm R.A."/>
            <person name="Otillar R.P."/>
            <person name="Pangilinan J."/>
            <person name="Peng Y."/>
            <person name="Rokas A."/>
            <person name="Rosa C.A."/>
            <person name="Scheuner C."/>
            <person name="Sibirny A.A."/>
            <person name="Slot J.C."/>
            <person name="Stielow J.B."/>
            <person name="Sun H."/>
            <person name="Kurtzman C.P."/>
            <person name="Blackwell M."/>
            <person name="Jeffries T.W."/>
            <person name="Grigoriev I.V."/>
        </authorList>
    </citation>
    <scope>NUCLEOTIDE SEQUENCE [LARGE SCALE GENOMIC DNA]</scope>
    <source>
        <strain evidence="11">NRRL Y-17796</strain>
    </source>
</reference>
<evidence type="ECO:0000256" key="1">
    <source>
        <dbReference type="ARBA" id="ARBA00002000"/>
    </source>
</evidence>